<name>A0A051U5L1_9MYCO</name>
<dbReference type="EMBL" id="JLXW01000005">
    <property type="protein sequence ID" value="KBZ64449.1"/>
    <property type="molecule type" value="Genomic_DNA"/>
</dbReference>
<dbReference type="Proteomes" id="UP000025947">
    <property type="component" value="Unassembled WGS sequence"/>
</dbReference>
<keyword evidence="1" id="KW-1133">Transmembrane helix</keyword>
<dbReference type="PATRIC" id="fig|1324261.3.peg.1846"/>
<feature type="transmembrane region" description="Helical" evidence="1">
    <location>
        <begin position="102"/>
        <end position="122"/>
    </location>
</feature>
<evidence type="ECO:0000256" key="1">
    <source>
        <dbReference type="SAM" id="Phobius"/>
    </source>
</evidence>
<reference evidence="2 3" key="1">
    <citation type="submission" date="2014-04" db="EMBL/GenBank/DDBJ databases">
        <title>The Genome Sequence of Mycobacterium tuberculosis TKK-01-0051.</title>
        <authorList>
            <consortium name="The Broad Institute Genomics Platform"/>
            <consortium name="The Broad Institute Genome Sequencing Center for Infectious Disease"/>
            <person name="Earl A.M."/>
            <person name="Cohen K."/>
            <person name="Pym A."/>
            <person name="Bishai W."/>
            <person name="Maharaj K."/>
            <person name="Desjardins C."/>
            <person name="Abeel T."/>
            <person name="Young S."/>
            <person name="Zeng Q."/>
            <person name="Gargeya S."/>
            <person name="Abouelleil A."/>
            <person name="Alvarado L."/>
            <person name="Chapman S.B."/>
            <person name="Gainer-Dewar J."/>
            <person name="Goldberg J."/>
            <person name="Griggs A."/>
            <person name="Gujja S."/>
            <person name="Hansen M."/>
            <person name="Howarth C."/>
            <person name="Imamovic A."/>
            <person name="Larimer J."/>
            <person name="Murphy C."/>
            <person name="Naylor J."/>
            <person name="Pearson M."/>
            <person name="Poon T.W."/>
            <person name="Priest M."/>
            <person name="Roberts A."/>
            <person name="Saif S."/>
            <person name="Shea T."/>
            <person name="Sykes S."/>
            <person name="Wortman J."/>
            <person name="Nusbaum C."/>
            <person name="Birren B."/>
        </authorList>
    </citation>
    <scope>NUCLEOTIDE SEQUENCE [LARGE SCALE GENOMIC DNA]</scope>
    <source>
        <strain evidence="2 3">TKK-01-0051</strain>
    </source>
</reference>
<dbReference type="RefSeq" id="WP_044484662.1">
    <property type="nucleotide sequence ID" value="NZ_KK328284.1"/>
</dbReference>
<keyword evidence="1" id="KW-0812">Transmembrane</keyword>
<comment type="caution">
    <text evidence="2">The sequence shown here is derived from an EMBL/GenBank/DDBJ whole genome shotgun (WGS) entry which is preliminary data.</text>
</comment>
<evidence type="ECO:0000313" key="2">
    <source>
        <dbReference type="EMBL" id="KBZ64449.1"/>
    </source>
</evidence>
<keyword evidence="3" id="KW-1185">Reference proteome</keyword>
<protein>
    <submittedName>
        <fullName evidence="2">Uncharacterized protein</fullName>
    </submittedName>
</protein>
<proteinExistence type="predicted"/>
<evidence type="ECO:0000313" key="3">
    <source>
        <dbReference type="Proteomes" id="UP000025947"/>
    </source>
</evidence>
<accession>A0A051U5L1</accession>
<dbReference type="AlphaFoldDB" id="A0A051U5L1"/>
<keyword evidence="1" id="KW-0472">Membrane</keyword>
<gene>
    <name evidence="2" type="ORF">K875_01835</name>
</gene>
<feature type="transmembrane region" description="Helical" evidence="1">
    <location>
        <begin position="27"/>
        <end position="54"/>
    </location>
</feature>
<feature type="transmembrane region" description="Helical" evidence="1">
    <location>
        <begin position="75"/>
        <end position="96"/>
    </location>
</feature>
<sequence>MPIDEPAAAGVATTQTTTSPRASTADIAATAVLLVIHGGLYAASFVLLGLLVMTTDPCGSRRCGDPAWIDRAMNLGTWGGAALLVADIVVAVYFLVRRKRAFFVPLIGCIAQVALALAAVAMELQAGPV</sequence>
<organism evidence="2 3">
    <name type="scientific">Mycobacterium [tuberculosis] TKK-01-0051</name>
    <dbReference type="NCBI Taxonomy" id="1324261"/>
    <lineage>
        <taxon>Bacteria</taxon>
        <taxon>Bacillati</taxon>
        <taxon>Actinomycetota</taxon>
        <taxon>Actinomycetes</taxon>
        <taxon>Mycobacteriales</taxon>
        <taxon>Mycobacteriaceae</taxon>
        <taxon>Mycobacterium</taxon>
        <taxon>Mycobacterium avium complex (MAC)</taxon>
    </lineage>
</organism>
<dbReference type="HOGENOM" id="CLU_1990150_0_0_11"/>